<dbReference type="Proteomes" id="UP000237889">
    <property type="component" value="Chromosome"/>
</dbReference>
<evidence type="ECO:0000259" key="1">
    <source>
        <dbReference type="Pfam" id="PF01755"/>
    </source>
</evidence>
<evidence type="ECO:0000313" key="2">
    <source>
        <dbReference type="EMBL" id="AVO43830.1"/>
    </source>
</evidence>
<dbReference type="RefSeq" id="WP_106747160.1">
    <property type="nucleotide sequence ID" value="NZ_CP027668.1"/>
</dbReference>
<dbReference type="AlphaFoldDB" id="A0A2S0N6Q3"/>
<name>A0A2S0N6Q3_9HYPH</name>
<protein>
    <recommendedName>
        <fullName evidence="1">Glycosyl transferase family 25 domain-containing protein</fullName>
    </recommendedName>
</protein>
<keyword evidence="3" id="KW-1185">Reference proteome</keyword>
<evidence type="ECO:0000313" key="3">
    <source>
        <dbReference type="Proteomes" id="UP000237889"/>
    </source>
</evidence>
<gene>
    <name evidence="2" type="ORF">C6569_01385</name>
</gene>
<accession>A0A2S0N6Q3</accession>
<dbReference type="InterPro" id="IPR002654">
    <property type="entry name" value="Glyco_trans_25"/>
</dbReference>
<reference evidence="2 3" key="1">
    <citation type="submission" date="2018-03" db="EMBL/GenBank/DDBJ databases">
        <title>Genome sequencing of Phreatobacter sp.</title>
        <authorList>
            <person name="Kim S.-J."/>
            <person name="Heo J."/>
            <person name="Kwon S.-W."/>
        </authorList>
    </citation>
    <scope>NUCLEOTIDE SEQUENCE [LARGE SCALE GENOMIC DNA]</scope>
    <source>
        <strain evidence="2 3">S-12</strain>
    </source>
</reference>
<dbReference type="Pfam" id="PF01755">
    <property type="entry name" value="Glyco_transf_25"/>
    <property type="match status" value="1"/>
</dbReference>
<dbReference type="OrthoDB" id="259382at2"/>
<dbReference type="KEGG" id="phr:C6569_01385"/>
<dbReference type="CDD" id="cd06532">
    <property type="entry name" value="Glyco_transf_25"/>
    <property type="match status" value="1"/>
</dbReference>
<feature type="domain" description="Glycosyl transferase family 25" evidence="1">
    <location>
        <begin position="9"/>
        <end position="126"/>
    </location>
</feature>
<sequence length="253" mass="27720">MAHWTQTTRAFIISLPRLADRRAHATRLAARLPVPTTILDAVDGRQLTAAQRALHVPKLRRPRYPFPLSEAEIACFLSHRAAWRAVVESGACHAVILEDDAVLCGAFAPDLARLMEVETDWSFVQLHSHRRPEPGAPFLARRTLPQLEMVGQVMTAEAALALLRASARFDRPVDSFIQMTWKTGVPIHHLGRPVVVNGGGFFGGSTISRGLGRVEKMRRSFVRPLYKAQLAILSARGDTAAGLAAAATRLSQA</sequence>
<organism evidence="2 3">
    <name type="scientific">Phreatobacter cathodiphilus</name>
    <dbReference type="NCBI Taxonomy" id="1868589"/>
    <lineage>
        <taxon>Bacteria</taxon>
        <taxon>Pseudomonadati</taxon>
        <taxon>Pseudomonadota</taxon>
        <taxon>Alphaproteobacteria</taxon>
        <taxon>Hyphomicrobiales</taxon>
        <taxon>Phreatobacteraceae</taxon>
        <taxon>Phreatobacter</taxon>
    </lineage>
</organism>
<proteinExistence type="predicted"/>
<dbReference type="EMBL" id="CP027668">
    <property type="protein sequence ID" value="AVO43830.1"/>
    <property type="molecule type" value="Genomic_DNA"/>
</dbReference>